<dbReference type="EMBL" id="JSAM01000031">
    <property type="protein sequence ID" value="KIA78192.1"/>
    <property type="molecule type" value="Genomic_DNA"/>
</dbReference>
<reference evidence="1 2" key="1">
    <citation type="journal article" date="2014" name="Mol. Biol. Evol.">
        <title>Massive expansion of Ubiquitination-related gene families within the Chlamydiae.</title>
        <authorList>
            <person name="Domman D."/>
            <person name="Collingro A."/>
            <person name="Lagkouvardos I."/>
            <person name="Gehre L."/>
            <person name="Weinmaier T."/>
            <person name="Rattei T."/>
            <person name="Subtil A."/>
            <person name="Horn M."/>
        </authorList>
    </citation>
    <scope>NUCLEOTIDE SEQUENCE [LARGE SCALE GENOMIC DNA]</scope>
    <source>
        <strain evidence="1 2">OEW1</strain>
    </source>
</reference>
<evidence type="ECO:0000313" key="2">
    <source>
        <dbReference type="Proteomes" id="UP000031307"/>
    </source>
</evidence>
<proteinExistence type="predicted"/>
<gene>
    <name evidence="1" type="ORF">DB43_EL00030</name>
</gene>
<accession>A0A0C1EAQ2</accession>
<organism evidence="1 2">
    <name type="scientific">Parachlamydia acanthamoebae</name>
    <dbReference type="NCBI Taxonomy" id="83552"/>
    <lineage>
        <taxon>Bacteria</taxon>
        <taxon>Pseudomonadati</taxon>
        <taxon>Chlamydiota</taxon>
        <taxon>Chlamydiia</taxon>
        <taxon>Parachlamydiales</taxon>
        <taxon>Parachlamydiaceae</taxon>
        <taxon>Parachlamydia</taxon>
    </lineage>
</organism>
<evidence type="ECO:0000313" key="1">
    <source>
        <dbReference type="EMBL" id="KIA78192.1"/>
    </source>
</evidence>
<protein>
    <submittedName>
        <fullName evidence="1">Uncharacterized protein</fullName>
    </submittedName>
</protein>
<name>A0A0C1EAQ2_9BACT</name>
<sequence>MGALSKPICKSTQIIHSYRLQNESLLAKPRPINTKVFIRNMENSTSFFKYDGEGDFWCRTASQGAKYKKSRDLAESSFKIPVFQNLRR</sequence>
<comment type="caution">
    <text evidence="1">The sequence shown here is derived from an EMBL/GenBank/DDBJ whole genome shotgun (WGS) entry which is preliminary data.</text>
</comment>
<dbReference type="Proteomes" id="UP000031307">
    <property type="component" value="Unassembled WGS sequence"/>
</dbReference>
<dbReference type="AlphaFoldDB" id="A0A0C1EAQ2"/>
<dbReference type="PATRIC" id="fig|83552.4.peg.574"/>